<dbReference type="EnsemblMetazoa" id="GPPI028892-RA">
    <property type="protein sequence ID" value="GPPI028892-PA"/>
    <property type="gene ID" value="GPPI028892"/>
</dbReference>
<dbReference type="AlphaFoldDB" id="A0A1B0BG26"/>
<keyword evidence="1" id="KW-0732">Signal</keyword>
<feature type="signal peptide" evidence="1">
    <location>
        <begin position="1"/>
        <end position="17"/>
    </location>
</feature>
<evidence type="ECO:0008006" key="4">
    <source>
        <dbReference type="Google" id="ProtNLM"/>
    </source>
</evidence>
<sequence>MFIYISFLVICSGFLHHIKITGLECYVCDDCNDVKDFNNLQICEETPAIDIYSSTTSIPVDFPQTFENATVKLNNTKPPEKEEGSGAIENSDLEYEDYEVIRGRPPYSIQDLDEEVYPSYEKSTTASSQILAIKEDHHIQREASKKPLSFQKNIWIEYDLEYEEDPFVRNRKAHLTKSLKTFAPPVVASNKSKRKVNIKSQHVPQVILDYDSKEDYIDNGFVNRDPSLTETYTKQLNNLPYAPRESDKSSAAVCYLIKVTINNTLVTKRGCSNLINASNQLTCQSLHNDAPLEICHICNANACNKFLAADDGENLGNSVNIAANINLSVLLSIFIMFVPLL</sequence>
<evidence type="ECO:0000313" key="2">
    <source>
        <dbReference type="EnsemblMetazoa" id="GPPI028892-PA"/>
    </source>
</evidence>
<accession>A0A1B0BG26</accession>
<keyword evidence="3" id="KW-1185">Reference proteome</keyword>
<proteinExistence type="predicted"/>
<dbReference type="Proteomes" id="UP000092460">
    <property type="component" value="Unassembled WGS sequence"/>
</dbReference>
<dbReference type="VEuPathDB" id="VectorBase:GPPI028892"/>
<reference evidence="2" key="2">
    <citation type="submission" date="2020-05" db="UniProtKB">
        <authorList>
            <consortium name="EnsemblMetazoa"/>
        </authorList>
    </citation>
    <scope>IDENTIFICATION</scope>
    <source>
        <strain evidence="2">IAEA</strain>
    </source>
</reference>
<evidence type="ECO:0000256" key="1">
    <source>
        <dbReference type="SAM" id="SignalP"/>
    </source>
</evidence>
<evidence type="ECO:0000313" key="3">
    <source>
        <dbReference type="Proteomes" id="UP000092460"/>
    </source>
</evidence>
<name>A0A1B0BG26_9MUSC</name>
<dbReference type="EMBL" id="JXJN01013736">
    <property type="status" value="NOT_ANNOTATED_CDS"/>
    <property type="molecule type" value="Genomic_DNA"/>
</dbReference>
<protein>
    <recommendedName>
        <fullName evidence="4">Protein quiver</fullName>
    </recommendedName>
</protein>
<reference evidence="3" key="1">
    <citation type="submission" date="2015-01" db="EMBL/GenBank/DDBJ databases">
        <authorList>
            <person name="Aksoy S."/>
            <person name="Warren W."/>
            <person name="Wilson R.K."/>
        </authorList>
    </citation>
    <scope>NUCLEOTIDE SEQUENCE [LARGE SCALE GENOMIC DNA]</scope>
    <source>
        <strain evidence="3">IAEA</strain>
    </source>
</reference>
<organism evidence="2 3">
    <name type="scientific">Glossina palpalis gambiensis</name>
    <dbReference type="NCBI Taxonomy" id="67801"/>
    <lineage>
        <taxon>Eukaryota</taxon>
        <taxon>Metazoa</taxon>
        <taxon>Ecdysozoa</taxon>
        <taxon>Arthropoda</taxon>
        <taxon>Hexapoda</taxon>
        <taxon>Insecta</taxon>
        <taxon>Pterygota</taxon>
        <taxon>Neoptera</taxon>
        <taxon>Endopterygota</taxon>
        <taxon>Diptera</taxon>
        <taxon>Brachycera</taxon>
        <taxon>Muscomorpha</taxon>
        <taxon>Hippoboscoidea</taxon>
        <taxon>Glossinidae</taxon>
        <taxon>Glossina</taxon>
    </lineage>
</organism>
<feature type="chain" id="PRO_5008404823" description="Protein quiver" evidence="1">
    <location>
        <begin position="18"/>
        <end position="341"/>
    </location>
</feature>